<dbReference type="OrthoDB" id="9806170at2"/>
<dbReference type="InterPro" id="IPR004607">
    <property type="entry name" value="GART"/>
</dbReference>
<proteinExistence type="inferred from homology"/>
<dbReference type="HAMAP" id="MF_01930">
    <property type="entry name" value="PurN"/>
    <property type="match status" value="1"/>
</dbReference>
<feature type="binding site" evidence="4">
    <location>
        <position position="109"/>
    </location>
    <ligand>
        <name>(6R)-10-formyltetrahydrofolate</name>
        <dbReference type="ChEBI" id="CHEBI:195366"/>
    </ligand>
</feature>
<feature type="active site" description="Proton donor" evidence="4">
    <location>
        <position position="111"/>
    </location>
</feature>
<evidence type="ECO:0000313" key="6">
    <source>
        <dbReference type="EMBL" id="NBI29851.1"/>
    </source>
</evidence>
<dbReference type="CDD" id="cd08645">
    <property type="entry name" value="FMT_core_GART"/>
    <property type="match status" value="1"/>
</dbReference>
<keyword evidence="3 4" id="KW-0658">Purine biosynthesis</keyword>
<dbReference type="FunFam" id="3.40.50.170:FF:000007">
    <property type="entry name" value="Phosphoribosylglycinamide formyltransferase"/>
    <property type="match status" value="1"/>
</dbReference>
<gene>
    <name evidence="4 6" type="primary">purN</name>
    <name evidence="6" type="ORF">ERL59_12870</name>
</gene>
<feature type="domain" description="Formyl transferase N-terminal" evidence="5">
    <location>
        <begin position="5"/>
        <end position="184"/>
    </location>
</feature>
<dbReference type="InterPro" id="IPR002376">
    <property type="entry name" value="Formyl_transf_N"/>
</dbReference>
<organism evidence="6 7">
    <name type="scientific">Chengkuizengella marina</name>
    <dbReference type="NCBI Taxonomy" id="2507566"/>
    <lineage>
        <taxon>Bacteria</taxon>
        <taxon>Bacillati</taxon>
        <taxon>Bacillota</taxon>
        <taxon>Bacilli</taxon>
        <taxon>Bacillales</taxon>
        <taxon>Paenibacillaceae</taxon>
        <taxon>Chengkuizengella</taxon>
    </lineage>
</organism>
<evidence type="ECO:0000256" key="4">
    <source>
        <dbReference type="HAMAP-Rule" id="MF_01930"/>
    </source>
</evidence>
<sequence>MSSFRIAVFASGSGSNFQAIFDHINQQKLDIHIELLVCDRPGAKVIERAEKAGIPVFAFCPKDYPSREGYEQEIVNKLQEKQINLIVLAGYMRLVTDTLVKSYYGKMINIHPSLLPSFTGLDAIGQAFEYGVKVTGVTVHFVDNGMDTGPIIKQEPVNIHETDTIEELEQNIHKVEHRIYPEVIDWIAGGRVKLEGRKVRLTPKK</sequence>
<comment type="similarity">
    <text evidence="4">Belongs to the GART family.</text>
</comment>
<dbReference type="Gene3D" id="3.40.50.170">
    <property type="entry name" value="Formyl transferase, N-terminal domain"/>
    <property type="match status" value="1"/>
</dbReference>
<keyword evidence="7" id="KW-1185">Reference proteome</keyword>
<name>A0A6N9Q524_9BACL</name>
<dbReference type="GO" id="GO:0004644">
    <property type="term" value="F:phosphoribosylglycinamide formyltransferase activity"/>
    <property type="evidence" value="ECO:0007669"/>
    <property type="project" value="UniProtKB-UniRule"/>
</dbReference>
<feature type="binding site" evidence="4">
    <location>
        <begin position="92"/>
        <end position="95"/>
    </location>
    <ligand>
        <name>(6R)-10-formyltetrahydrofolate</name>
        <dbReference type="ChEBI" id="CHEBI:195366"/>
    </ligand>
</feature>
<dbReference type="InterPro" id="IPR036477">
    <property type="entry name" value="Formyl_transf_N_sf"/>
</dbReference>
<dbReference type="PANTHER" id="PTHR43369">
    <property type="entry name" value="PHOSPHORIBOSYLGLYCINAMIDE FORMYLTRANSFERASE"/>
    <property type="match status" value="1"/>
</dbReference>
<comment type="catalytic activity">
    <reaction evidence="4">
        <text>N(1)-(5-phospho-beta-D-ribosyl)glycinamide + (6R)-10-formyltetrahydrofolate = N(2)-formyl-N(1)-(5-phospho-beta-D-ribosyl)glycinamide + (6S)-5,6,7,8-tetrahydrofolate + H(+)</text>
        <dbReference type="Rhea" id="RHEA:15053"/>
        <dbReference type="ChEBI" id="CHEBI:15378"/>
        <dbReference type="ChEBI" id="CHEBI:57453"/>
        <dbReference type="ChEBI" id="CHEBI:143788"/>
        <dbReference type="ChEBI" id="CHEBI:147286"/>
        <dbReference type="ChEBI" id="CHEBI:195366"/>
        <dbReference type="EC" id="2.1.2.2"/>
    </reaction>
</comment>
<dbReference type="PANTHER" id="PTHR43369:SF2">
    <property type="entry name" value="PHOSPHORIBOSYLGLYCINAMIDE FORMYLTRANSFERASE"/>
    <property type="match status" value="1"/>
</dbReference>
<dbReference type="UniPathway" id="UPA00074">
    <property type="reaction ID" value="UER00126"/>
</dbReference>
<feature type="binding site" evidence="4">
    <location>
        <position position="67"/>
    </location>
    <ligand>
        <name>(6R)-10-formyltetrahydrofolate</name>
        <dbReference type="ChEBI" id="CHEBI:195366"/>
    </ligand>
</feature>
<feature type="site" description="Raises pKa of active site His" evidence="4">
    <location>
        <position position="147"/>
    </location>
</feature>
<dbReference type="EC" id="2.1.2.2" evidence="4"/>
<evidence type="ECO:0000313" key="7">
    <source>
        <dbReference type="Proteomes" id="UP000448943"/>
    </source>
</evidence>
<keyword evidence="2 4" id="KW-0808">Transferase</keyword>
<dbReference type="GO" id="GO:0006189">
    <property type="term" value="P:'de novo' IMP biosynthetic process"/>
    <property type="evidence" value="ECO:0007669"/>
    <property type="project" value="UniProtKB-UniRule"/>
</dbReference>
<dbReference type="RefSeq" id="WP_160646661.1">
    <property type="nucleotide sequence ID" value="NZ_SIJB01000028.1"/>
</dbReference>
<dbReference type="Pfam" id="PF00551">
    <property type="entry name" value="Formyl_trans_N"/>
    <property type="match status" value="1"/>
</dbReference>
<evidence type="ECO:0000256" key="2">
    <source>
        <dbReference type="ARBA" id="ARBA00022679"/>
    </source>
</evidence>
<dbReference type="SUPFAM" id="SSF53328">
    <property type="entry name" value="Formyltransferase"/>
    <property type="match status" value="1"/>
</dbReference>
<comment type="pathway">
    <text evidence="1 4">Purine metabolism; IMP biosynthesis via de novo pathway; N(2)-formyl-N(1)-(5-phospho-D-ribosyl)glycinamide from N(1)-(5-phospho-D-ribosyl)glycinamide (10-formyl THF route): step 1/1.</text>
</comment>
<dbReference type="Proteomes" id="UP000448943">
    <property type="component" value="Unassembled WGS sequence"/>
</dbReference>
<accession>A0A6N9Q524</accession>
<comment type="function">
    <text evidence="4">Catalyzes the transfer of a formyl group from 10-formyltetrahydrofolate to 5-phospho-ribosyl-glycinamide (GAR), producing 5-phospho-ribosyl-N-formylglycinamide (FGAR) and tetrahydrofolate.</text>
</comment>
<dbReference type="EMBL" id="SIJB01000028">
    <property type="protein sequence ID" value="NBI29851.1"/>
    <property type="molecule type" value="Genomic_DNA"/>
</dbReference>
<feature type="binding site" evidence="4">
    <location>
        <begin position="14"/>
        <end position="16"/>
    </location>
    <ligand>
        <name>N(1)-(5-phospho-beta-D-ribosyl)glycinamide</name>
        <dbReference type="ChEBI" id="CHEBI:143788"/>
    </ligand>
</feature>
<dbReference type="NCBIfam" id="TIGR00639">
    <property type="entry name" value="PurN"/>
    <property type="match status" value="1"/>
</dbReference>
<dbReference type="AlphaFoldDB" id="A0A6N9Q524"/>
<protein>
    <recommendedName>
        <fullName evidence="4">Phosphoribosylglycinamide formyltransferase</fullName>
        <ecNumber evidence="4">2.1.2.2</ecNumber>
    </recommendedName>
    <alternativeName>
        <fullName evidence="4">5'-phosphoribosylglycinamide transformylase</fullName>
    </alternativeName>
    <alternativeName>
        <fullName evidence="4">GAR transformylase</fullName>
        <shortName evidence="4">GART</shortName>
    </alternativeName>
</protein>
<evidence type="ECO:0000256" key="1">
    <source>
        <dbReference type="ARBA" id="ARBA00005054"/>
    </source>
</evidence>
<dbReference type="GO" id="GO:0005829">
    <property type="term" value="C:cytosol"/>
    <property type="evidence" value="ECO:0007669"/>
    <property type="project" value="TreeGrafter"/>
</dbReference>
<evidence type="ECO:0000256" key="3">
    <source>
        <dbReference type="ARBA" id="ARBA00022755"/>
    </source>
</evidence>
<comment type="caution">
    <text evidence="6">The sequence shown here is derived from an EMBL/GenBank/DDBJ whole genome shotgun (WGS) entry which is preliminary data.</text>
</comment>
<evidence type="ECO:0000259" key="5">
    <source>
        <dbReference type="Pfam" id="PF00551"/>
    </source>
</evidence>
<reference evidence="6 7" key="1">
    <citation type="submission" date="2019-01" db="EMBL/GenBank/DDBJ databases">
        <title>Chengkuizengella sp. nov., isolated from deep-sea sediment of East Pacific Ocean.</title>
        <authorList>
            <person name="Yang J."/>
            <person name="Lai Q."/>
            <person name="Shao Z."/>
        </authorList>
    </citation>
    <scope>NUCLEOTIDE SEQUENCE [LARGE SCALE GENOMIC DNA]</scope>
    <source>
        <strain evidence="6 7">YPA3-1-1</strain>
    </source>
</reference>